<dbReference type="InterPro" id="IPR024338">
    <property type="entry name" value="MID1/Yam8"/>
</dbReference>
<dbReference type="AlphaFoldDB" id="A0A9J6BM42"/>
<name>A0A9J6BM42_POLVA</name>
<evidence type="ECO:0000256" key="6">
    <source>
        <dbReference type="ARBA" id="ARBA00029445"/>
    </source>
</evidence>
<proteinExistence type="inferred from homology"/>
<keyword evidence="2" id="KW-0812">Transmembrane</keyword>
<feature type="compositionally biased region" description="Low complexity" evidence="7">
    <location>
        <begin position="105"/>
        <end position="118"/>
    </location>
</feature>
<dbReference type="PANTHER" id="PTHR15819">
    <property type="entry name" value="TRANSMEMBRANE PROTEIN FAM155"/>
    <property type="match status" value="1"/>
</dbReference>
<evidence type="ECO:0000256" key="5">
    <source>
        <dbReference type="ARBA" id="ARBA00023180"/>
    </source>
</evidence>
<keyword evidence="10" id="KW-1185">Reference proteome</keyword>
<dbReference type="EMBL" id="JADBJN010000003">
    <property type="protein sequence ID" value="KAG5670719.1"/>
    <property type="molecule type" value="Genomic_DNA"/>
</dbReference>
<keyword evidence="5" id="KW-0325">Glycoprotein</keyword>
<comment type="similarity">
    <text evidence="6">Belongs to the NALF family.</text>
</comment>
<dbReference type="Proteomes" id="UP001107558">
    <property type="component" value="Chromosome 3"/>
</dbReference>
<dbReference type="PANTHER" id="PTHR15819:SF11">
    <property type="entry name" value="MID1, ISOFORM A"/>
    <property type="match status" value="1"/>
</dbReference>
<evidence type="ECO:0000313" key="9">
    <source>
        <dbReference type="EMBL" id="KAG5670719.1"/>
    </source>
</evidence>
<evidence type="ECO:0000256" key="4">
    <source>
        <dbReference type="ARBA" id="ARBA00023136"/>
    </source>
</evidence>
<evidence type="ECO:0000256" key="1">
    <source>
        <dbReference type="ARBA" id="ARBA00004141"/>
    </source>
</evidence>
<sequence length="600" mass="67898">MRPGPRLVVMVALAFISGAQSSTNQQQRESSNHNNNIIRGKLLSKRDEGARHDTSTNSFLSSINPWLSACDLAQPKQAPDLQGSCSAGTLPVAWIEEGPGPPKKQCPSSCPPKQQQEQQQHKYHVHDPNNQKNPYNDNNNINKNNNNNNIRNNDNRNNNNYYKNDINKMEKRLKENRQCLDYLGGDINDQNSPSLICKSSLSDIETKLNSLRLRHCCERDVASALHNEALEEVKKGGHNCVKRLNELIEVDELAERLTCEFTEILVRYDCGSRYSLIHHCGDCRETYRQWTCSTFLPYFARQDEIKADPEPEMPATAAAPSTTTNEMNQIASKAQNMFKQERILEGSNEIKRSRRKAHPDQKRIRIRPCLSVCQKVEQICPYMLPADRAPAYPTQYAGEPTFLCLDPNIDETGNQLYKSNHGPSECCYDYCKNDEGLCSSKCDAIFNISNSNNETAIIVDRRNNNNNNHHFNNTSKHQQQQLNESDPFVGQTPNLFVKLDNGTYILNDYSSMPSHRDMQCPATLHNVNITPSTQQCSISQAQATVTSSANSFNYYPASLISSFMLTFDDYGQLLNWTSLAWNLIKFVALRLTMLQLAIGS</sequence>
<dbReference type="GO" id="GO:0098703">
    <property type="term" value="P:calcium ion import across plasma membrane"/>
    <property type="evidence" value="ECO:0007669"/>
    <property type="project" value="InterPro"/>
</dbReference>
<evidence type="ECO:0000256" key="3">
    <source>
        <dbReference type="ARBA" id="ARBA00022989"/>
    </source>
</evidence>
<feature type="compositionally biased region" description="Low complexity" evidence="7">
    <location>
        <begin position="130"/>
        <end position="162"/>
    </location>
</feature>
<keyword evidence="4" id="KW-0472">Membrane</keyword>
<evidence type="ECO:0000256" key="2">
    <source>
        <dbReference type="ARBA" id="ARBA00022692"/>
    </source>
</evidence>
<reference evidence="9" key="1">
    <citation type="submission" date="2021-03" db="EMBL/GenBank/DDBJ databases">
        <title>Chromosome level genome of the anhydrobiotic midge Polypedilum vanderplanki.</title>
        <authorList>
            <person name="Yoshida Y."/>
            <person name="Kikawada T."/>
            <person name="Gusev O."/>
        </authorList>
    </citation>
    <scope>NUCLEOTIDE SEQUENCE</scope>
    <source>
        <strain evidence="9">NIAS01</strain>
        <tissue evidence="9">Whole body or cell culture</tissue>
    </source>
</reference>
<accession>A0A9J6BM42</accession>
<dbReference type="GO" id="GO:0005886">
    <property type="term" value="C:plasma membrane"/>
    <property type="evidence" value="ECO:0007669"/>
    <property type="project" value="TreeGrafter"/>
</dbReference>
<dbReference type="InterPro" id="IPR055288">
    <property type="entry name" value="NALCN_aux_factor_1/2"/>
</dbReference>
<evidence type="ECO:0000256" key="8">
    <source>
        <dbReference type="SAM" id="SignalP"/>
    </source>
</evidence>
<protein>
    <submittedName>
        <fullName evidence="9">Uncharacterized protein</fullName>
    </submittedName>
</protein>
<keyword evidence="8" id="KW-0732">Signal</keyword>
<keyword evidence="3" id="KW-1133">Transmembrane helix</keyword>
<dbReference type="OrthoDB" id="10047996at2759"/>
<dbReference type="GO" id="GO:0015275">
    <property type="term" value="F:stretch-activated, monoatomic cation-selective, calcium channel activity"/>
    <property type="evidence" value="ECO:0007669"/>
    <property type="project" value="TreeGrafter"/>
</dbReference>
<gene>
    <name evidence="9" type="ORF">PVAND_000963</name>
</gene>
<feature type="chain" id="PRO_5039909391" evidence="8">
    <location>
        <begin position="22"/>
        <end position="600"/>
    </location>
</feature>
<comment type="subcellular location">
    <subcellularLocation>
        <location evidence="1">Membrane</location>
        <topology evidence="1">Multi-pass membrane protein</topology>
    </subcellularLocation>
</comment>
<feature type="signal peptide" evidence="8">
    <location>
        <begin position="1"/>
        <end position="21"/>
    </location>
</feature>
<organism evidence="9 10">
    <name type="scientific">Polypedilum vanderplanki</name>
    <name type="common">Sleeping chironomid midge</name>
    <dbReference type="NCBI Taxonomy" id="319348"/>
    <lineage>
        <taxon>Eukaryota</taxon>
        <taxon>Metazoa</taxon>
        <taxon>Ecdysozoa</taxon>
        <taxon>Arthropoda</taxon>
        <taxon>Hexapoda</taxon>
        <taxon>Insecta</taxon>
        <taxon>Pterygota</taxon>
        <taxon>Neoptera</taxon>
        <taxon>Endopterygota</taxon>
        <taxon>Diptera</taxon>
        <taxon>Nematocera</taxon>
        <taxon>Chironomoidea</taxon>
        <taxon>Chironomidae</taxon>
        <taxon>Chironominae</taxon>
        <taxon>Polypedilum</taxon>
        <taxon>Polypedilum</taxon>
    </lineage>
</organism>
<evidence type="ECO:0000256" key="7">
    <source>
        <dbReference type="SAM" id="MobiDB-lite"/>
    </source>
</evidence>
<feature type="region of interest" description="Disordered" evidence="7">
    <location>
        <begin position="92"/>
        <end position="162"/>
    </location>
</feature>
<comment type="caution">
    <text evidence="9">The sequence shown here is derived from an EMBL/GenBank/DDBJ whole genome shotgun (WGS) entry which is preliminary data.</text>
</comment>
<dbReference type="Pfam" id="PF12929">
    <property type="entry name" value="Mid1"/>
    <property type="match status" value="1"/>
</dbReference>
<evidence type="ECO:0000313" key="10">
    <source>
        <dbReference type="Proteomes" id="UP001107558"/>
    </source>
</evidence>